<reference evidence="1 2" key="1">
    <citation type="submission" date="2016-08" db="EMBL/GenBank/DDBJ databases">
        <title>Complete genome sequence of Fictibacillus arsenicus G25-54, a strain with toxicity to nematodes and a potential arsenic-resistance activity.</title>
        <authorList>
            <person name="Zheng Z."/>
        </authorList>
    </citation>
    <scope>NUCLEOTIDE SEQUENCE [LARGE SCALE GENOMIC DNA]</scope>
    <source>
        <strain evidence="1 2">G25-54</strain>
    </source>
</reference>
<dbReference type="STRING" id="255247.ABE41_012120"/>
<gene>
    <name evidence="1" type="ORF">ABE41_012120</name>
</gene>
<dbReference type="EMBL" id="CP016761">
    <property type="protein sequence ID" value="ANX12758.1"/>
    <property type="molecule type" value="Genomic_DNA"/>
</dbReference>
<keyword evidence="2" id="KW-1185">Reference proteome</keyword>
<accession>A0A1B1Z5N7</accession>
<proteinExistence type="predicted"/>
<name>A0A1B1Z5N7_9BACL</name>
<dbReference type="AlphaFoldDB" id="A0A1B1Z5N7"/>
<dbReference type="KEGG" id="far:ABE41_012120"/>
<evidence type="ECO:0000313" key="1">
    <source>
        <dbReference type="EMBL" id="ANX12758.1"/>
    </source>
</evidence>
<organism evidence="1 2">
    <name type="scientific">Fictibacillus arsenicus</name>
    <dbReference type="NCBI Taxonomy" id="255247"/>
    <lineage>
        <taxon>Bacteria</taxon>
        <taxon>Bacillati</taxon>
        <taxon>Bacillota</taxon>
        <taxon>Bacilli</taxon>
        <taxon>Bacillales</taxon>
        <taxon>Fictibacillaceae</taxon>
        <taxon>Fictibacillus</taxon>
    </lineage>
</organism>
<sequence length="59" mass="6812">MEIEEEGLSEISINILDVEKAAITMDKLKITLIKNINLYVMQKNPCRVPRMARILAHFL</sequence>
<dbReference type="Proteomes" id="UP000077412">
    <property type="component" value="Chromosome"/>
</dbReference>
<protein>
    <submittedName>
        <fullName evidence="1">Uncharacterized protein</fullName>
    </submittedName>
</protein>
<evidence type="ECO:0000313" key="2">
    <source>
        <dbReference type="Proteomes" id="UP000077412"/>
    </source>
</evidence>